<dbReference type="GO" id="GO:0000976">
    <property type="term" value="F:transcription cis-regulatory region binding"/>
    <property type="evidence" value="ECO:0007669"/>
    <property type="project" value="TreeGrafter"/>
</dbReference>
<accession>A4JUE4</accession>
<dbReference type="GO" id="GO:0032993">
    <property type="term" value="C:protein-DNA complex"/>
    <property type="evidence" value="ECO:0007669"/>
    <property type="project" value="TreeGrafter"/>
</dbReference>
<evidence type="ECO:0000256" key="2">
    <source>
        <dbReference type="ARBA" id="ARBA00010610"/>
    </source>
</evidence>
<dbReference type="PANTHER" id="PTHR38097:SF2">
    <property type="entry name" value="DNA-BINDING PROTEIN STPA"/>
    <property type="match status" value="1"/>
</dbReference>
<evidence type="ECO:0000256" key="5">
    <source>
        <dbReference type="SAM" id="MobiDB-lite"/>
    </source>
</evidence>
<feature type="domain" description="DNA-binding protein H-NS-like C-terminal" evidence="6">
    <location>
        <begin position="55"/>
        <end position="94"/>
    </location>
</feature>
<organism evidence="7 8">
    <name type="scientific">Burkholderia vietnamiensis (strain G4 / LMG 22486)</name>
    <name type="common">Burkholderia cepacia (strain R1808)</name>
    <dbReference type="NCBI Taxonomy" id="269482"/>
    <lineage>
        <taxon>Bacteria</taxon>
        <taxon>Pseudomonadati</taxon>
        <taxon>Pseudomonadota</taxon>
        <taxon>Betaproteobacteria</taxon>
        <taxon>Burkholderiales</taxon>
        <taxon>Burkholderiaceae</taxon>
        <taxon>Burkholderia</taxon>
        <taxon>Burkholderia cepacia complex</taxon>
    </lineage>
</organism>
<dbReference type="GO" id="GO:0005829">
    <property type="term" value="C:cytosol"/>
    <property type="evidence" value="ECO:0007669"/>
    <property type="project" value="TreeGrafter"/>
</dbReference>
<keyword evidence="7" id="KW-0614">Plasmid</keyword>
<dbReference type="PANTHER" id="PTHR38097">
    <property type="match status" value="1"/>
</dbReference>
<evidence type="ECO:0000256" key="4">
    <source>
        <dbReference type="ARBA" id="ARBA00023125"/>
    </source>
</evidence>
<sequence length="107" mass="12229">MSNIRELRAQLGHVNLLLSEAKEREKAEALAAFKEQVDLYGISEKELLTALGFAKGRKARTPAKYYDPSSGKSWTGHGPRPKWLQGRNLDDFLIRENPPQPWWPEKV</sequence>
<dbReference type="AlphaFoldDB" id="A4JUE4"/>
<dbReference type="EMBL" id="CP000617">
    <property type="protein sequence ID" value="ABO59897.1"/>
    <property type="molecule type" value="Genomic_DNA"/>
</dbReference>
<dbReference type="GO" id="GO:0001217">
    <property type="term" value="F:DNA-binding transcription repressor activity"/>
    <property type="evidence" value="ECO:0007669"/>
    <property type="project" value="TreeGrafter"/>
</dbReference>
<dbReference type="InterPro" id="IPR037150">
    <property type="entry name" value="H-NS_C_dom_sf"/>
</dbReference>
<dbReference type="Proteomes" id="UP000002287">
    <property type="component" value="Plasmid pBVIE01"/>
</dbReference>
<evidence type="ECO:0000256" key="1">
    <source>
        <dbReference type="ARBA" id="ARBA00004453"/>
    </source>
</evidence>
<gene>
    <name evidence="7" type="ordered locus">Bcep1808_7011</name>
</gene>
<comment type="subcellular location">
    <subcellularLocation>
        <location evidence="1">Cytoplasm</location>
        <location evidence="1">Nucleoid</location>
    </subcellularLocation>
</comment>
<evidence type="ECO:0000256" key="3">
    <source>
        <dbReference type="ARBA" id="ARBA00022490"/>
    </source>
</evidence>
<keyword evidence="3" id="KW-0963">Cytoplasm</keyword>
<geneLocation type="plasmid" evidence="7 8">
    <name>pBVIE01</name>
</geneLocation>
<protein>
    <submittedName>
        <fullName evidence="7">Nucleoid protein H-NS</fullName>
    </submittedName>
</protein>
<dbReference type="SMART" id="SM00528">
    <property type="entry name" value="HNS"/>
    <property type="match status" value="1"/>
</dbReference>
<dbReference type="HOGENOM" id="CLU_117503_5_0_4"/>
<evidence type="ECO:0000259" key="6">
    <source>
        <dbReference type="SMART" id="SM00528"/>
    </source>
</evidence>
<keyword evidence="4" id="KW-0238">DNA-binding</keyword>
<evidence type="ECO:0000313" key="7">
    <source>
        <dbReference type="EMBL" id="ABO59897.1"/>
    </source>
</evidence>
<dbReference type="GO" id="GO:0003680">
    <property type="term" value="F:minor groove of adenine-thymine-rich DNA binding"/>
    <property type="evidence" value="ECO:0007669"/>
    <property type="project" value="TreeGrafter"/>
</dbReference>
<feature type="region of interest" description="Disordered" evidence="5">
    <location>
        <begin position="61"/>
        <end position="81"/>
    </location>
</feature>
<comment type="similarity">
    <text evidence="2">Belongs to the histone-like protein H-NS family.</text>
</comment>
<evidence type="ECO:0000313" key="8">
    <source>
        <dbReference type="Proteomes" id="UP000002287"/>
    </source>
</evidence>
<dbReference type="GO" id="GO:0003681">
    <property type="term" value="F:bent DNA binding"/>
    <property type="evidence" value="ECO:0007669"/>
    <property type="project" value="TreeGrafter"/>
</dbReference>
<name>A4JUE4_BURVG</name>
<dbReference type="KEGG" id="bvi:Bcep1808_7011"/>
<dbReference type="SUPFAM" id="SSF81273">
    <property type="entry name" value="H-NS histone-like proteins"/>
    <property type="match status" value="1"/>
</dbReference>
<dbReference type="Gene3D" id="4.10.430.10">
    <property type="entry name" value="Histone-like protein H-NS, C-terminal domain"/>
    <property type="match status" value="1"/>
</dbReference>
<dbReference type="Pfam" id="PF00816">
    <property type="entry name" value="Histone_HNS"/>
    <property type="match status" value="1"/>
</dbReference>
<proteinExistence type="inferred from homology"/>
<dbReference type="GO" id="GO:0009295">
    <property type="term" value="C:nucleoid"/>
    <property type="evidence" value="ECO:0007669"/>
    <property type="project" value="UniProtKB-SubCell"/>
</dbReference>
<reference evidence="7 8" key="1">
    <citation type="submission" date="2007-03" db="EMBL/GenBank/DDBJ databases">
        <title>Complete sequence of plasmid pBVIE01 of Burkholderia vietnamiensis G4.</title>
        <authorList>
            <consortium name="US DOE Joint Genome Institute"/>
            <person name="Copeland A."/>
            <person name="Lucas S."/>
            <person name="Lapidus A."/>
            <person name="Barry K."/>
            <person name="Detter J.C."/>
            <person name="Glavina del Rio T."/>
            <person name="Hammon N."/>
            <person name="Israni S."/>
            <person name="Dalin E."/>
            <person name="Tice H."/>
            <person name="Pitluck S."/>
            <person name="Chain P."/>
            <person name="Malfatti S."/>
            <person name="Shin M."/>
            <person name="Vergez L."/>
            <person name="Schmutz J."/>
            <person name="Larimer F."/>
            <person name="Land M."/>
            <person name="Hauser L."/>
            <person name="Kyrpides N."/>
            <person name="Tiedje J."/>
            <person name="Richardson P."/>
        </authorList>
    </citation>
    <scope>NUCLEOTIDE SEQUENCE [LARGE SCALE GENOMIC DNA]</scope>
    <source>
        <strain evidence="8">G4 / LMG 22486</strain>
        <plasmid evidence="7 8">pBVIE01</plasmid>
    </source>
</reference>
<dbReference type="InterPro" id="IPR027444">
    <property type="entry name" value="H-NS_C_dom"/>
</dbReference>